<organism evidence="1">
    <name type="scientific">hydrothermal vent metagenome</name>
    <dbReference type="NCBI Taxonomy" id="652676"/>
    <lineage>
        <taxon>unclassified sequences</taxon>
        <taxon>metagenomes</taxon>
        <taxon>ecological metagenomes</taxon>
    </lineage>
</organism>
<name>A0A3B1AXX4_9ZZZZ</name>
<gene>
    <name evidence="1" type="ORF">MNBD_GAMMA21-2168</name>
</gene>
<sequence>MFPGCELLPNEDQNEALIQTGSKAYIALKDVGSMSVEQQ</sequence>
<evidence type="ECO:0000313" key="1">
    <source>
        <dbReference type="EMBL" id="VAW97656.1"/>
    </source>
</evidence>
<protein>
    <submittedName>
        <fullName evidence="1">Uncharacterized protein</fullName>
    </submittedName>
</protein>
<dbReference type="EMBL" id="UOFR01000052">
    <property type="protein sequence ID" value="VAW97656.1"/>
    <property type="molecule type" value="Genomic_DNA"/>
</dbReference>
<proteinExistence type="predicted"/>
<accession>A0A3B1AXX4</accession>
<dbReference type="AlphaFoldDB" id="A0A3B1AXX4"/>
<reference evidence="1" key="1">
    <citation type="submission" date="2018-06" db="EMBL/GenBank/DDBJ databases">
        <authorList>
            <person name="Zhirakovskaya E."/>
        </authorList>
    </citation>
    <scope>NUCLEOTIDE SEQUENCE</scope>
</reference>